<dbReference type="RefSeq" id="WP_073061938.1">
    <property type="nucleotide sequence ID" value="NZ_FQUS01000007.1"/>
</dbReference>
<dbReference type="Pfam" id="PF13715">
    <property type="entry name" value="CarbopepD_reg_2"/>
    <property type="match status" value="1"/>
</dbReference>
<dbReference type="InterPro" id="IPR037066">
    <property type="entry name" value="Plug_dom_sf"/>
</dbReference>
<evidence type="ECO:0000259" key="9">
    <source>
        <dbReference type="Pfam" id="PF07715"/>
    </source>
</evidence>
<dbReference type="Pfam" id="PF07715">
    <property type="entry name" value="Plug"/>
    <property type="match status" value="1"/>
</dbReference>
<accession>A0A1M5AF47</accession>
<dbReference type="Gene3D" id="2.170.130.10">
    <property type="entry name" value="TonB-dependent receptor, plug domain"/>
    <property type="match status" value="1"/>
</dbReference>
<dbReference type="InterPro" id="IPR036942">
    <property type="entry name" value="Beta-barrel_TonB_sf"/>
</dbReference>
<dbReference type="SUPFAM" id="SSF49464">
    <property type="entry name" value="Carboxypeptidase regulatory domain-like"/>
    <property type="match status" value="1"/>
</dbReference>
<dbReference type="GO" id="GO:0009279">
    <property type="term" value="C:cell outer membrane"/>
    <property type="evidence" value="ECO:0007669"/>
    <property type="project" value="UniProtKB-SubCell"/>
</dbReference>
<organism evidence="10 11">
    <name type="scientific">Fodinibius roseus</name>
    <dbReference type="NCBI Taxonomy" id="1194090"/>
    <lineage>
        <taxon>Bacteria</taxon>
        <taxon>Pseudomonadati</taxon>
        <taxon>Balneolota</taxon>
        <taxon>Balneolia</taxon>
        <taxon>Balneolales</taxon>
        <taxon>Balneolaceae</taxon>
        <taxon>Fodinibius</taxon>
    </lineage>
</organism>
<dbReference type="Gene3D" id="2.40.170.20">
    <property type="entry name" value="TonB-dependent receptor, beta-barrel domain"/>
    <property type="match status" value="1"/>
</dbReference>
<comment type="similarity">
    <text evidence="7">Belongs to the TonB-dependent receptor family.</text>
</comment>
<dbReference type="OrthoDB" id="9768177at2"/>
<evidence type="ECO:0000256" key="2">
    <source>
        <dbReference type="ARBA" id="ARBA00022448"/>
    </source>
</evidence>
<keyword evidence="3 7" id="KW-1134">Transmembrane beta strand</keyword>
<evidence type="ECO:0000256" key="4">
    <source>
        <dbReference type="ARBA" id="ARBA00022692"/>
    </source>
</evidence>
<dbReference type="SUPFAM" id="SSF56935">
    <property type="entry name" value="Porins"/>
    <property type="match status" value="1"/>
</dbReference>
<comment type="subcellular location">
    <subcellularLocation>
        <location evidence="1 7">Cell outer membrane</location>
        <topology evidence="1 7">Multi-pass membrane protein</topology>
    </subcellularLocation>
</comment>
<evidence type="ECO:0000256" key="5">
    <source>
        <dbReference type="ARBA" id="ARBA00023136"/>
    </source>
</evidence>
<dbReference type="FunFam" id="2.60.40.1120:FF:000003">
    <property type="entry name" value="Outer membrane protein Omp121"/>
    <property type="match status" value="1"/>
</dbReference>
<evidence type="ECO:0000256" key="7">
    <source>
        <dbReference type="PROSITE-ProRule" id="PRU01360"/>
    </source>
</evidence>
<evidence type="ECO:0000313" key="11">
    <source>
        <dbReference type="Proteomes" id="UP000184041"/>
    </source>
</evidence>
<dbReference type="InterPro" id="IPR012910">
    <property type="entry name" value="Plug_dom"/>
</dbReference>
<dbReference type="PROSITE" id="PS52016">
    <property type="entry name" value="TONB_DEPENDENT_REC_3"/>
    <property type="match status" value="1"/>
</dbReference>
<proteinExistence type="inferred from homology"/>
<dbReference type="InterPro" id="IPR039426">
    <property type="entry name" value="TonB-dep_rcpt-like"/>
</dbReference>
<keyword evidence="8" id="KW-0732">Signal</keyword>
<evidence type="ECO:0000313" key="10">
    <source>
        <dbReference type="EMBL" id="SHF28765.1"/>
    </source>
</evidence>
<keyword evidence="6 7" id="KW-0998">Cell outer membrane</keyword>
<dbReference type="Gene3D" id="2.60.40.1120">
    <property type="entry name" value="Carboxypeptidase-like, regulatory domain"/>
    <property type="match status" value="1"/>
</dbReference>
<dbReference type="Proteomes" id="UP000184041">
    <property type="component" value="Unassembled WGS sequence"/>
</dbReference>
<keyword evidence="2 7" id="KW-0813">Transport</keyword>
<keyword evidence="5 7" id="KW-0472">Membrane</keyword>
<dbReference type="InterPro" id="IPR008969">
    <property type="entry name" value="CarboxyPept-like_regulatory"/>
</dbReference>
<evidence type="ECO:0000256" key="3">
    <source>
        <dbReference type="ARBA" id="ARBA00022452"/>
    </source>
</evidence>
<dbReference type="STRING" id="1194090.SAMN05443144_10745"/>
<sequence>MKKYWLLVIGFLYVHGISQAQDNQVGGRVTSSDREALPGVNVMVKGTTQGTSTDIDGNYSLEAGQADTLIFSFVGYEKKTIPVAGREVINVSLPMAIGEIGKVVITAMGVTQQKEKIGYSTQEIENESLENTTAPNIANLFSGKVSGLTVNNPTGLFQSPEILLRGKEPLIVIDDVPVETDFFDISKNDIAEINVLKGTTASALYGSRGKDGAILITTKDAKTEGLQVNISNSTMRTAGYAVFPEAQKQYGNGSNGQYEFWDGKGGGVSDGDMIWGPKFEEGKMIPQWNSPIRDTQTGETIEWYGTVEGSKYDDKSRYERVPIPWESHNNLQEFMRPGIFSTTDFSLAYKKDDARYRFSGNYGYQQGRVPNTSVDRGGLSFASTFNIGSSITLDNKVSYNKVKSPNYPAYGYGPNNHIYTLLIWQGADVDPQAQQNHLWVPGQEGYKQANWNYAWYNNPYFGAYERNQEYDSDVYRGQLKLRWDVTNNFYVQARSSVNKKDRFEDQERPKSYLRYGDPRDGFYKTWNVDALTFDNDLRFRYENQLTSFFNFHVIAGANSNFQSYEEYYNSTDGLVVPGVYSLSNTKRNVQGSTEQRKKAIRSLYGTVDLEFLDAVFLNLSGRNDWSSVMPESTNSYFYPSASLSTVVSNLVSLPRSISNLRVYGSWAKVSSDLDPDFNNPYQTVAYYNKTGTFNGNPQLSYPEDIVNPFINPQQSVTKEVGLSAGLFSNRLNFDVTYYNIIDKNQIIDLPISLASGFETRKINGNEYTTNGVEVTVNTAPVQSQNFNWNITANWSRRVERLTGIYGDQDEYKNLSEGERADNYYATGWMKAPDGRLVLDEETGLPTQDPYPQLKGHLLPDWRFGLQNQFKYNKFALNVGIDGAVGGVMNSLTVEKMWWGGKHPEATRWRDEEYAAGEPVYVPEGVNVVSGELQTDTDGNVISDTREFKENTTAVGWQQWAQNYPYRAKVTRDESELFANVFDRSFLKLRDVSLTYSMAHLFPNLGVKKLNLTAFGYNLAILKKAKVIDPDFGNDDDLQDPSSRYIGLKIDLSF</sequence>
<protein>
    <submittedName>
        <fullName evidence="10">TonB-linked outer membrane protein, SusC/RagA family</fullName>
    </submittedName>
</protein>
<dbReference type="InterPro" id="IPR023996">
    <property type="entry name" value="TonB-dep_OMP_SusC/RagA"/>
</dbReference>
<evidence type="ECO:0000256" key="1">
    <source>
        <dbReference type="ARBA" id="ARBA00004571"/>
    </source>
</evidence>
<keyword evidence="11" id="KW-1185">Reference proteome</keyword>
<dbReference type="NCBIfam" id="TIGR04056">
    <property type="entry name" value="OMP_RagA_SusC"/>
    <property type="match status" value="1"/>
</dbReference>
<keyword evidence="4 7" id="KW-0812">Transmembrane</keyword>
<feature type="chain" id="PRO_5012680101" evidence="8">
    <location>
        <begin position="21"/>
        <end position="1053"/>
    </location>
</feature>
<feature type="domain" description="TonB-dependent receptor plug" evidence="9">
    <location>
        <begin position="114"/>
        <end position="210"/>
    </location>
</feature>
<name>A0A1M5AF47_9BACT</name>
<gene>
    <name evidence="10" type="ORF">SAMN05443144_10745</name>
</gene>
<dbReference type="AlphaFoldDB" id="A0A1M5AF47"/>
<evidence type="ECO:0000256" key="8">
    <source>
        <dbReference type="SAM" id="SignalP"/>
    </source>
</evidence>
<evidence type="ECO:0000256" key="6">
    <source>
        <dbReference type="ARBA" id="ARBA00023237"/>
    </source>
</evidence>
<reference evidence="10 11" key="1">
    <citation type="submission" date="2016-11" db="EMBL/GenBank/DDBJ databases">
        <authorList>
            <person name="Jaros S."/>
            <person name="Januszkiewicz K."/>
            <person name="Wedrychowicz H."/>
        </authorList>
    </citation>
    <scope>NUCLEOTIDE SEQUENCE [LARGE SCALE GENOMIC DNA]</scope>
    <source>
        <strain evidence="10 11">DSM 21986</strain>
    </source>
</reference>
<feature type="signal peptide" evidence="8">
    <location>
        <begin position="1"/>
        <end position="20"/>
    </location>
</feature>
<dbReference type="EMBL" id="FQUS01000007">
    <property type="protein sequence ID" value="SHF28765.1"/>
    <property type="molecule type" value="Genomic_DNA"/>
</dbReference>